<dbReference type="RefSeq" id="XP_013893273.1">
    <property type="nucleotide sequence ID" value="XM_014037819.1"/>
</dbReference>
<feature type="non-terminal residue" evidence="1">
    <location>
        <position position="55"/>
    </location>
</feature>
<organism evidence="1 2">
    <name type="scientific">Monoraphidium neglectum</name>
    <dbReference type="NCBI Taxonomy" id="145388"/>
    <lineage>
        <taxon>Eukaryota</taxon>
        <taxon>Viridiplantae</taxon>
        <taxon>Chlorophyta</taxon>
        <taxon>core chlorophytes</taxon>
        <taxon>Chlorophyceae</taxon>
        <taxon>CS clade</taxon>
        <taxon>Sphaeropleales</taxon>
        <taxon>Selenastraceae</taxon>
        <taxon>Monoraphidium</taxon>
    </lineage>
</organism>
<evidence type="ECO:0000313" key="1">
    <source>
        <dbReference type="EMBL" id="KIY94253.1"/>
    </source>
</evidence>
<name>A0A0D2KEK7_9CHLO</name>
<accession>A0A0D2KEK7</accession>
<gene>
    <name evidence="1" type="ORF">MNEG_13710</name>
</gene>
<evidence type="ECO:0000313" key="2">
    <source>
        <dbReference type="Proteomes" id="UP000054498"/>
    </source>
</evidence>
<dbReference type="Proteomes" id="UP000054498">
    <property type="component" value="Unassembled WGS sequence"/>
</dbReference>
<proteinExistence type="predicted"/>
<keyword evidence="2" id="KW-1185">Reference proteome</keyword>
<sequence length="55" mass="5901">MQRDSCPWSELSLSVDAADGTAPGAICIKLTTVPVPDGYPSNLQQDLVWPQPPHP</sequence>
<protein>
    <submittedName>
        <fullName evidence="1">Uncharacterized protein</fullName>
    </submittedName>
</protein>
<dbReference type="EMBL" id="KK104213">
    <property type="protein sequence ID" value="KIY94253.1"/>
    <property type="molecule type" value="Genomic_DNA"/>
</dbReference>
<reference evidence="1 2" key="1">
    <citation type="journal article" date="2013" name="BMC Genomics">
        <title>Reconstruction of the lipid metabolism for the microalga Monoraphidium neglectum from its genome sequence reveals characteristics suitable for biofuel production.</title>
        <authorList>
            <person name="Bogen C."/>
            <person name="Al-Dilaimi A."/>
            <person name="Albersmeier A."/>
            <person name="Wichmann J."/>
            <person name="Grundmann M."/>
            <person name="Rupp O."/>
            <person name="Lauersen K.J."/>
            <person name="Blifernez-Klassen O."/>
            <person name="Kalinowski J."/>
            <person name="Goesmann A."/>
            <person name="Mussgnug J.H."/>
            <person name="Kruse O."/>
        </authorList>
    </citation>
    <scope>NUCLEOTIDE SEQUENCE [LARGE SCALE GENOMIC DNA]</scope>
    <source>
        <strain evidence="1 2">SAG 48.87</strain>
    </source>
</reference>
<dbReference type="GeneID" id="25731200"/>
<dbReference type="AlphaFoldDB" id="A0A0D2KEK7"/>
<dbReference type="KEGG" id="mng:MNEG_13710"/>